<gene>
    <name evidence="2" type="ORF">M6B38_182320</name>
    <name evidence="3" type="ORF">M6B38_408115</name>
</gene>
<dbReference type="EMBL" id="JANAVB010027206">
    <property type="protein sequence ID" value="KAJ6818371.1"/>
    <property type="molecule type" value="Genomic_DNA"/>
</dbReference>
<sequence length="43" mass="4814">MTAAVAPLPTTSHLFIGGFLSAMVIHQWRHFPVRFLSTTKDDD</sequence>
<organism evidence="2 4">
    <name type="scientific">Iris pallida</name>
    <name type="common">Sweet iris</name>
    <dbReference type="NCBI Taxonomy" id="29817"/>
    <lineage>
        <taxon>Eukaryota</taxon>
        <taxon>Viridiplantae</taxon>
        <taxon>Streptophyta</taxon>
        <taxon>Embryophyta</taxon>
        <taxon>Tracheophyta</taxon>
        <taxon>Spermatophyta</taxon>
        <taxon>Magnoliopsida</taxon>
        <taxon>Liliopsida</taxon>
        <taxon>Asparagales</taxon>
        <taxon>Iridaceae</taxon>
        <taxon>Iridoideae</taxon>
        <taxon>Irideae</taxon>
        <taxon>Iris</taxon>
    </lineage>
</organism>
<reference evidence="2" key="1">
    <citation type="journal article" date="2023" name="GigaByte">
        <title>Genome assembly of the bearded iris, Iris pallida Lam.</title>
        <authorList>
            <person name="Bruccoleri R.E."/>
            <person name="Oakeley E.J."/>
            <person name="Faust A.M.E."/>
            <person name="Altorfer M."/>
            <person name="Dessus-Babus S."/>
            <person name="Burckhardt D."/>
            <person name="Oertli M."/>
            <person name="Naumann U."/>
            <person name="Petersen F."/>
            <person name="Wong J."/>
        </authorList>
    </citation>
    <scope>NUCLEOTIDE SEQUENCE</scope>
    <source>
        <strain evidence="2">GSM-AAB239-AS_SAM_17_03QT</strain>
    </source>
</reference>
<keyword evidence="4" id="KW-1185">Reference proteome</keyword>
<evidence type="ECO:0000313" key="2">
    <source>
        <dbReference type="EMBL" id="KAJ6805092.1"/>
    </source>
</evidence>
<reference evidence="2" key="2">
    <citation type="submission" date="2023-04" db="EMBL/GenBank/DDBJ databases">
        <authorList>
            <person name="Bruccoleri R.E."/>
            <person name="Oakeley E.J."/>
            <person name="Faust A.-M."/>
            <person name="Dessus-Babus S."/>
            <person name="Altorfer M."/>
            <person name="Burckhardt D."/>
            <person name="Oertli M."/>
            <person name="Naumann U."/>
            <person name="Petersen F."/>
            <person name="Wong J."/>
        </authorList>
    </citation>
    <scope>NUCLEOTIDE SEQUENCE</scope>
    <source>
        <strain evidence="2">GSM-AAB239-AS_SAM_17_03QT</strain>
        <tissue evidence="2">Leaf</tissue>
    </source>
</reference>
<evidence type="ECO:0000256" key="1">
    <source>
        <dbReference type="SAM" id="Phobius"/>
    </source>
</evidence>
<feature type="transmembrane region" description="Helical" evidence="1">
    <location>
        <begin position="6"/>
        <end position="25"/>
    </location>
</feature>
<keyword evidence="1" id="KW-0472">Membrane</keyword>
<protein>
    <submittedName>
        <fullName evidence="2">Uncharacterized protein</fullName>
    </submittedName>
</protein>
<dbReference type="AlphaFoldDB" id="A0AAX6ELR6"/>
<keyword evidence="1" id="KW-1133">Transmembrane helix</keyword>
<dbReference type="Proteomes" id="UP001140949">
    <property type="component" value="Unassembled WGS sequence"/>
</dbReference>
<keyword evidence="1" id="KW-0812">Transmembrane</keyword>
<dbReference type="EMBL" id="JANAVB010035618">
    <property type="protein sequence ID" value="KAJ6805092.1"/>
    <property type="molecule type" value="Genomic_DNA"/>
</dbReference>
<proteinExistence type="predicted"/>
<evidence type="ECO:0000313" key="3">
    <source>
        <dbReference type="EMBL" id="KAJ6818371.1"/>
    </source>
</evidence>
<evidence type="ECO:0000313" key="4">
    <source>
        <dbReference type="Proteomes" id="UP001140949"/>
    </source>
</evidence>
<name>A0AAX6ELR6_IRIPA</name>
<accession>A0AAX6ELR6</accession>
<comment type="caution">
    <text evidence="2">The sequence shown here is derived from an EMBL/GenBank/DDBJ whole genome shotgun (WGS) entry which is preliminary data.</text>
</comment>